<dbReference type="Gene3D" id="3.20.20.150">
    <property type="entry name" value="Divalent-metal-dependent TIM barrel enzymes"/>
    <property type="match status" value="1"/>
</dbReference>
<proteinExistence type="predicted"/>
<keyword evidence="2" id="KW-0413">Isomerase</keyword>
<evidence type="ECO:0000313" key="2">
    <source>
        <dbReference type="EMBL" id="QEC61642.1"/>
    </source>
</evidence>
<dbReference type="GO" id="GO:0016853">
    <property type="term" value="F:isomerase activity"/>
    <property type="evidence" value="ECO:0007669"/>
    <property type="project" value="UniProtKB-KW"/>
</dbReference>
<dbReference type="InterPro" id="IPR036237">
    <property type="entry name" value="Xyl_isomerase-like_sf"/>
</dbReference>
<feature type="domain" description="Xylose isomerase-like TIM barrel" evidence="1">
    <location>
        <begin position="60"/>
        <end position="293"/>
    </location>
</feature>
<sequence length="312" mass="34513">MSKTIINRRAALQFIGLAAGASVVPKADASSAKVNPAPFVFSLNMSTIRGQNLGFMKELEVASKAGFCHVEIWIDSLHDYLKHGGTLTEVKTRLDALGLTVENCIAFAEWIVDDDQKRKKAIEQMKKEMDMVAQLGCKRIAATGKGLPENPATSLDTMAKRYRAVLEMGDETGVLPILELWGFQKKLDRVSEVTYIAMESGHKKANILLDVFHLYRGKTPLDMLSLLNPAHVDILHMNDYPATLAADIITDADRIYPGDGVAPIKRILKTLKRHDEPLILSAELFNTAYYKQDALTVAKTCLEKMKKLADGV</sequence>
<organism evidence="2 3">
    <name type="scientific">Mucilaginibacter ginsenosidivorans</name>
    <dbReference type="NCBI Taxonomy" id="398053"/>
    <lineage>
        <taxon>Bacteria</taxon>
        <taxon>Pseudomonadati</taxon>
        <taxon>Bacteroidota</taxon>
        <taxon>Sphingobacteriia</taxon>
        <taxon>Sphingobacteriales</taxon>
        <taxon>Sphingobacteriaceae</taxon>
        <taxon>Mucilaginibacter</taxon>
    </lineage>
</organism>
<dbReference type="AlphaFoldDB" id="A0A5B8URX2"/>
<protein>
    <submittedName>
        <fullName evidence="2">Sugar phosphate isomerase/epimerase</fullName>
    </submittedName>
</protein>
<accession>A0A5B8URX2</accession>
<name>A0A5B8URX2_9SPHI</name>
<dbReference type="PANTHER" id="PTHR12110:SF48">
    <property type="entry name" value="BLL3656 PROTEIN"/>
    <property type="match status" value="1"/>
</dbReference>
<dbReference type="KEGG" id="mgin:FRZ54_03270"/>
<dbReference type="InterPro" id="IPR006311">
    <property type="entry name" value="TAT_signal"/>
</dbReference>
<dbReference type="Pfam" id="PF01261">
    <property type="entry name" value="AP_endonuc_2"/>
    <property type="match status" value="1"/>
</dbReference>
<evidence type="ECO:0000259" key="1">
    <source>
        <dbReference type="Pfam" id="PF01261"/>
    </source>
</evidence>
<dbReference type="PANTHER" id="PTHR12110">
    <property type="entry name" value="HYDROXYPYRUVATE ISOMERASE"/>
    <property type="match status" value="1"/>
</dbReference>
<reference evidence="2 3" key="1">
    <citation type="journal article" date="2017" name="Curr. Microbiol.">
        <title>Mucilaginibacter ginsenosidivorans sp. nov., Isolated from Soil of Ginseng Field.</title>
        <authorList>
            <person name="Kim M.M."/>
            <person name="Siddiqi M.Z."/>
            <person name="Im W.T."/>
        </authorList>
    </citation>
    <scope>NUCLEOTIDE SEQUENCE [LARGE SCALE GENOMIC DNA]</scope>
    <source>
        <strain evidence="2 3">Gsoil 3017</strain>
    </source>
</reference>
<evidence type="ECO:0000313" key="3">
    <source>
        <dbReference type="Proteomes" id="UP000321479"/>
    </source>
</evidence>
<gene>
    <name evidence="2" type="ORF">FRZ54_03270</name>
</gene>
<dbReference type="InterPro" id="IPR050312">
    <property type="entry name" value="IolE/XylAMocC-like"/>
</dbReference>
<keyword evidence="3" id="KW-1185">Reference proteome</keyword>
<dbReference type="EMBL" id="CP042436">
    <property type="protein sequence ID" value="QEC61642.1"/>
    <property type="molecule type" value="Genomic_DNA"/>
</dbReference>
<dbReference type="PROSITE" id="PS51318">
    <property type="entry name" value="TAT"/>
    <property type="match status" value="1"/>
</dbReference>
<dbReference type="SUPFAM" id="SSF51658">
    <property type="entry name" value="Xylose isomerase-like"/>
    <property type="match status" value="1"/>
</dbReference>
<dbReference type="InterPro" id="IPR013022">
    <property type="entry name" value="Xyl_isomerase-like_TIM-brl"/>
</dbReference>
<dbReference type="OrthoDB" id="930834at2"/>
<dbReference type="RefSeq" id="WP_147030219.1">
    <property type="nucleotide sequence ID" value="NZ_CP042436.1"/>
</dbReference>
<dbReference type="Proteomes" id="UP000321479">
    <property type="component" value="Chromosome"/>
</dbReference>